<evidence type="ECO:0000313" key="7">
    <source>
        <dbReference type="EMBL" id="WOF22700.1"/>
    </source>
</evidence>
<dbReference type="RefSeq" id="WP_317139171.1">
    <property type="nucleotide sequence ID" value="NZ_CP118157.1"/>
</dbReference>
<feature type="transmembrane region" description="Helical" evidence="5">
    <location>
        <begin position="288"/>
        <end position="312"/>
    </location>
</feature>
<keyword evidence="3 5" id="KW-1133">Transmembrane helix</keyword>
<feature type="transmembrane region" description="Helical" evidence="5">
    <location>
        <begin position="381"/>
        <end position="403"/>
    </location>
</feature>
<dbReference type="KEGG" id="mbet:N8K70_15090"/>
<protein>
    <submittedName>
        <fullName evidence="7">MFS transporter</fullName>
    </submittedName>
</protein>
<comment type="subcellular location">
    <subcellularLocation>
        <location evidence="1">Cell membrane</location>
        <topology evidence="1">Multi-pass membrane protein</topology>
    </subcellularLocation>
</comment>
<keyword evidence="4 5" id="KW-0472">Membrane</keyword>
<feature type="transmembrane region" description="Helical" evidence="5">
    <location>
        <begin position="76"/>
        <end position="96"/>
    </location>
</feature>
<feature type="transmembrane region" description="Helical" evidence="5">
    <location>
        <begin position="102"/>
        <end position="124"/>
    </location>
</feature>
<evidence type="ECO:0000256" key="2">
    <source>
        <dbReference type="ARBA" id="ARBA00022692"/>
    </source>
</evidence>
<dbReference type="PROSITE" id="PS51257">
    <property type="entry name" value="PROKAR_LIPOPROTEIN"/>
    <property type="match status" value="1"/>
</dbReference>
<dbReference type="SUPFAM" id="SSF103473">
    <property type="entry name" value="MFS general substrate transporter"/>
    <property type="match status" value="1"/>
</dbReference>
<evidence type="ECO:0000259" key="6">
    <source>
        <dbReference type="PROSITE" id="PS50850"/>
    </source>
</evidence>
<evidence type="ECO:0000313" key="8">
    <source>
        <dbReference type="Proteomes" id="UP001305498"/>
    </source>
</evidence>
<proteinExistence type="predicted"/>
<feature type="transmembrane region" description="Helical" evidence="5">
    <location>
        <begin position="228"/>
        <end position="247"/>
    </location>
</feature>
<dbReference type="GO" id="GO:0022857">
    <property type="term" value="F:transmembrane transporter activity"/>
    <property type="evidence" value="ECO:0007669"/>
    <property type="project" value="InterPro"/>
</dbReference>
<dbReference type="Proteomes" id="UP001305498">
    <property type="component" value="Chromosome"/>
</dbReference>
<dbReference type="PROSITE" id="PS50850">
    <property type="entry name" value="MFS"/>
    <property type="match status" value="1"/>
</dbReference>
<accession>A0AA97FI35</accession>
<dbReference type="EMBL" id="CP118157">
    <property type="protein sequence ID" value="WOF22700.1"/>
    <property type="molecule type" value="Genomic_DNA"/>
</dbReference>
<feature type="domain" description="Major facilitator superfamily (MFS) profile" evidence="6">
    <location>
        <begin position="13"/>
        <end position="407"/>
    </location>
</feature>
<dbReference type="AlphaFoldDB" id="A0AA97FI35"/>
<feature type="transmembrane region" description="Helical" evidence="5">
    <location>
        <begin position="352"/>
        <end position="375"/>
    </location>
</feature>
<dbReference type="InterPro" id="IPR036259">
    <property type="entry name" value="MFS_trans_sf"/>
</dbReference>
<keyword evidence="8" id="KW-1185">Reference proteome</keyword>
<feature type="transmembrane region" description="Helical" evidence="5">
    <location>
        <begin position="169"/>
        <end position="189"/>
    </location>
</feature>
<dbReference type="Pfam" id="PF07690">
    <property type="entry name" value="MFS_1"/>
    <property type="match status" value="1"/>
</dbReference>
<evidence type="ECO:0000256" key="5">
    <source>
        <dbReference type="SAM" id="Phobius"/>
    </source>
</evidence>
<name>A0AA97FI35_9MICO</name>
<dbReference type="PANTHER" id="PTHR11360">
    <property type="entry name" value="MONOCARBOXYLATE TRANSPORTER"/>
    <property type="match status" value="1"/>
</dbReference>
<feature type="transmembrane region" description="Helical" evidence="5">
    <location>
        <begin position="48"/>
        <end position="69"/>
    </location>
</feature>
<keyword evidence="2 5" id="KW-0812">Transmembrane</keyword>
<dbReference type="PANTHER" id="PTHR11360:SF290">
    <property type="entry name" value="MONOCARBOXYLATE MFS PERMEASE"/>
    <property type="match status" value="1"/>
</dbReference>
<feature type="transmembrane region" description="Helical" evidence="5">
    <location>
        <begin position="318"/>
        <end position="340"/>
    </location>
</feature>
<dbReference type="InterPro" id="IPR011701">
    <property type="entry name" value="MFS"/>
</dbReference>
<gene>
    <name evidence="7" type="ORF">N8K70_15090</name>
</gene>
<evidence type="ECO:0000256" key="1">
    <source>
        <dbReference type="ARBA" id="ARBA00004651"/>
    </source>
</evidence>
<dbReference type="InterPro" id="IPR050327">
    <property type="entry name" value="Proton-linked_MCT"/>
</dbReference>
<feature type="transmembrane region" description="Helical" evidence="5">
    <location>
        <begin position="12"/>
        <end position="36"/>
    </location>
</feature>
<dbReference type="Gene3D" id="1.20.1250.20">
    <property type="entry name" value="MFS general substrate transporter like domains"/>
    <property type="match status" value="2"/>
</dbReference>
<sequence length="427" mass="44594">MMARRQRLHFAWLVFLAACVISFVGFGLTVNTASIYWGPVQETLGIDLSSVTLMSTVSGLAGAIALGVASPLFERFNLRVFLTVMVVLTAIAYFASAGATNVYVLYAANIVLGITKAVAIMLSVPILLGNWFQKRLGLVTGIAGAMTAVGGAVFSPLVGALIADQGWRFAYVVTGVIVLVTLLPFTIFVTKLRPTGDQRPYGFTEEDTDTQVAVALSGVPAKRAYRTLPFACFALAGVLYQFAGSLVQHVPNYLVTGGLALTTASAIFSVLLLGASVGKFAMGAAIDFLRPLLAIGVFTLVAIFGWGGLLVFDGEAALTSAGFASGVAQGINLVAVVVLVRNAFGSLEYSKILGPILMAGSLANAAGVYVHGLIVDGTGGYTVSFVLNVVLFVVAFGLLAIAIRRKVLPGASPEKHEETLESDAARV</sequence>
<organism evidence="7 8">
    <name type="scientific">Microbacterium betulae</name>
    <dbReference type="NCBI Taxonomy" id="2981139"/>
    <lineage>
        <taxon>Bacteria</taxon>
        <taxon>Bacillati</taxon>
        <taxon>Actinomycetota</taxon>
        <taxon>Actinomycetes</taxon>
        <taxon>Micrococcales</taxon>
        <taxon>Microbacteriaceae</taxon>
        <taxon>Microbacterium</taxon>
    </lineage>
</organism>
<dbReference type="GO" id="GO:0005886">
    <property type="term" value="C:plasma membrane"/>
    <property type="evidence" value="ECO:0007669"/>
    <property type="project" value="UniProtKB-SubCell"/>
</dbReference>
<evidence type="ECO:0000256" key="3">
    <source>
        <dbReference type="ARBA" id="ARBA00022989"/>
    </source>
</evidence>
<reference evidence="7 8" key="1">
    <citation type="submission" date="2023-02" db="EMBL/GenBank/DDBJ databases">
        <title>Microbacterium betulae sp. nov., isolated from birch wood.</title>
        <authorList>
            <person name="Pasciak M."/>
            <person name="Pawlik K.J."/>
            <person name="Martynowski D."/>
            <person name="Laczmanski L."/>
            <person name="Ciekot J."/>
            <person name="Szponar B."/>
            <person name="Wojcik-Fatla A."/>
            <person name="Mackiewicz B."/>
            <person name="Farian E."/>
            <person name="Cholewa G."/>
            <person name="Cholewa A."/>
            <person name="Dutkiewicz J."/>
        </authorList>
    </citation>
    <scope>NUCLEOTIDE SEQUENCE [LARGE SCALE GENOMIC DNA]</scope>
    <source>
        <strain evidence="7 8">AB</strain>
    </source>
</reference>
<feature type="transmembrane region" description="Helical" evidence="5">
    <location>
        <begin position="136"/>
        <end position="163"/>
    </location>
</feature>
<evidence type="ECO:0000256" key="4">
    <source>
        <dbReference type="ARBA" id="ARBA00023136"/>
    </source>
</evidence>
<feature type="transmembrane region" description="Helical" evidence="5">
    <location>
        <begin position="253"/>
        <end position="276"/>
    </location>
</feature>
<dbReference type="InterPro" id="IPR020846">
    <property type="entry name" value="MFS_dom"/>
</dbReference>